<dbReference type="RefSeq" id="WP_169036038.1">
    <property type="nucleotide sequence ID" value="NZ_LANA01000001.1"/>
</dbReference>
<keyword evidence="12" id="KW-1185">Reference proteome</keyword>
<dbReference type="PANTHER" id="PTHR30616">
    <property type="entry name" value="UNCHARACTERIZED PROTEIN YFIH"/>
    <property type="match status" value="1"/>
</dbReference>
<dbReference type="Gene3D" id="3.60.140.10">
    <property type="entry name" value="CNF1/YfiH-like putative cysteine hydrolases"/>
    <property type="match status" value="1"/>
</dbReference>
<dbReference type="NCBIfam" id="TIGR00726">
    <property type="entry name" value="peptidoglycan editing factor PgeF"/>
    <property type="match status" value="1"/>
</dbReference>
<proteinExistence type="inferred from homology"/>
<evidence type="ECO:0000256" key="6">
    <source>
        <dbReference type="ARBA" id="ARBA00022833"/>
    </source>
</evidence>
<keyword evidence="6" id="KW-0862">Zinc</keyword>
<dbReference type="CDD" id="cd16833">
    <property type="entry name" value="YfiH"/>
    <property type="match status" value="1"/>
</dbReference>
<evidence type="ECO:0000256" key="1">
    <source>
        <dbReference type="ARBA" id="ARBA00000553"/>
    </source>
</evidence>
<dbReference type="Proteomes" id="UP001166004">
    <property type="component" value="Unassembled WGS sequence"/>
</dbReference>
<dbReference type="InterPro" id="IPR038371">
    <property type="entry name" value="Cu_polyphenol_OxRdtase_sf"/>
</dbReference>
<protein>
    <recommendedName>
        <fullName evidence="10">Purine nucleoside phosphorylase</fullName>
    </recommendedName>
</protein>
<evidence type="ECO:0000313" key="11">
    <source>
        <dbReference type="EMBL" id="NMN67549.1"/>
    </source>
</evidence>
<gene>
    <name evidence="11" type="ORF">VP91_00006930</name>
</gene>
<dbReference type="InterPro" id="IPR011324">
    <property type="entry name" value="Cytotoxic_necrot_fac-like_cat"/>
</dbReference>
<comment type="catalytic activity">
    <reaction evidence="8">
        <text>adenosine + phosphate = alpha-D-ribose 1-phosphate + adenine</text>
        <dbReference type="Rhea" id="RHEA:27642"/>
        <dbReference type="ChEBI" id="CHEBI:16335"/>
        <dbReference type="ChEBI" id="CHEBI:16708"/>
        <dbReference type="ChEBI" id="CHEBI:43474"/>
        <dbReference type="ChEBI" id="CHEBI:57720"/>
        <dbReference type="EC" id="2.4.2.1"/>
    </reaction>
    <physiologicalReaction direction="left-to-right" evidence="8">
        <dbReference type="Rhea" id="RHEA:27643"/>
    </physiologicalReaction>
</comment>
<evidence type="ECO:0000313" key="12">
    <source>
        <dbReference type="Proteomes" id="UP001166004"/>
    </source>
</evidence>
<evidence type="ECO:0000256" key="4">
    <source>
        <dbReference type="ARBA" id="ARBA00022723"/>
    </source>
</evidence>
<evidence type="ECO:0000256" key="2">
    <source>
        <dbReference type="ARBA" id="ARBA00007353"/>
    </source>
</evidence>
<evidence type="ECO:0000256" key="7">
    <source>
        <dbReference type="ARBA" id="ARBA00047989"/>
    </source>
</evidence>
<comment type="catalytic activity">
    <reaction evidence="7">
        <text>adenosine + H2O + H(+) = inosine + NH4(+)</text>
        <dbReference type="Rhea" id="RHEA:24408"/>
        <dbReference type="ChEBI" id="CHEBI:15377"/>
        <dbReference type="ChEBI" id="CHEBI:15378"/>
        <dbReference type="ChEBI" id="CHEBI:16335"/>
        <dbReference type="ChEBI" id="CHEBI:17596"/>
        <dbReference type="ChEBI" id="CHEBI:28938"/>
        <dbReference type="EC" id="3.5.4.4"/>
    </reaction>
    <physiologicalReaction direction="left-to-right" evidence="7">
        <dbReference type="Rhea" id="RHEA:24409"/>
    </physiologicalReaction>
</comment>
<evidence type="ECO:0000256" key="8">
    <source>
        <dbReference type="ARBA" id="ARBA00048968"/>
    </source>
</evidence>
<dbReference type="PANTHER" id="PTHR30616:SF2">
    <property type="entry name" value="PURINE NUCLEOSIDE PHOSPHORYLASE LACC1"/>
    <property type="match status" value="1"/>
</dbReference>
<keyword evidence="3" id="KW-0808">Transferase</keyword>
<comment type="catalytic activity">
    <reaction evidence="1">
        <text>inosine + phosphate = alpha-D-ribose 1-phosphate + hypoxanthine</text>
        <dbReference type="Rhea" id="RHEA:27646"/>
        <dbReference type="ChEBI" id="CHEBI:17368"/>
        <dbReference type="ChEBI" id="CHEBI:17596"/>
        <dbReference type="ChEBI" id="CHEBI:43474"/>
        <dbReference type="ChEBI" id="CHEBI:57720"/>
        <dbReference type="EC" id="2.4.2.1"/>
    </reaction>
    <physiologicalReaction direction="left-to-right" evidence="1">
        <dbReference type="Rhea" id="RHEA:27647"/>
    </physiologicalReaction>
</comment>
<sequence length="252" mass="29081">MIKSKKLSKIKDLKHGFFNSVGGKSKNIYKSLNCGPGSNDNKLNIKKNLQIVKKNISKKAKNIFLLHQFHSNKFIYIDDKYNNKKKPKADAVVTNQKHLPIAVLTADCAPILIYDSKIKMVAAIHAGWRGAYKDIVKKVVKFMIKKGCLQKNITAAIGPCISSNNYEVKKDFLKKFIKKDKKNMLFFKKIKNKNYFSLNKYIYFQLKSLNIKKIDIIDKDTFNVKNKFFSARRSISQNENDYGRNISLIMIN</sequence>
<comment type="catalytic activity">
    <reaction evidence="9">
        <text>S-methyl-5'-thioadenosine + phosphate = 5-(methylsulfanyl)-alpha-D-ribose 1-phosphate + adenine</text>
        <dbReference type="Rhea" id="RHEA:11852"/>
        <dbReference type="ChEBI" id="CHEBI:16708"/>
        <dbReference type="ChEBI" id="CHEBI:17509"/>
        <dbReference type="ChEBI" id="CHEBI:43474"/>
        <dbReference type="ChEBI" id="CHEBI:58533"/>
        <dbReference type="EC" id="2.4.2.28"/>
    </reaction>
    <physiologicalReaction direction="left-to-right" evidence="9">
        <dbReference type="Rhea" id="RHEA:11853"/>
    </physiologicalReaction>
</comment>
<evidence type="ECO:0000256" key="9">
    <source>
        <dbReference type="ARBA" id="ARBA00049893"/>
    </source>
</evidence>
<evidence type="ECO:0000256" key="3">
    <source>
        <dbReference type="ARBA" id="ARBA00022679"/>
    </source>
</evidence>
<organism evidence="11 12">
    <name type="scientific">Pelagibacter ubique</name>
    <dbReference type="NCBI Taxonomy" id="198252"/>
    <lineage>
        <taxon>Bacteria</taxon>
        <taxon>Pseudomonadati</taxon>
        <taxon>Pseudomonadota</taxon>
        <taxon>Alphaproteobacteria</taxon>
        <taxon>Candidatus Pelagibacterales</taxon>
        <taxon>Candidatus Pelagibacteraceae</taxon>
        <taxon>Candidatus Pelagibacter</taxon>
    </lineage>
</organism>
<evidence type="ECO:0000256" key="5">
    <source>
        <dbReference type="ARBA" id="ARBA00022801"/>
    </source>
</evidence>
<dbReference type="SUPFAM" id="SSF64438">
    <property type="entry name" value="CNF1/YfiH-like putative cysteine hydrolases"/>
    <property type="match status" value="1"/>
</dbReference>
<keyword evidence="5" id="KW-0378">Hydrolase</keyword>
<name>A0ABX1T260_PELUQ</name>
<dbReference type="InterPro" id="IPR003730">
    <property type="entry name" value="Cu_polyphenol_OxRdtase"/>
</dbReference>
<evidence type="ECO:0000256" key="10">
    <source>
        <dbReference type="RuleBase" id="RU361274"/>
    </source>
</evidence>
<dbReference type="Pfam" id="PF02578">
    <property type="entry name" value="Cu-oxidase_4"/>
    <property type="match status" value="1"/>
</dbReference>
<comment type="caution">
    <text evidence="11">The sequence shown here is derived from an EMBL/GenBank/DDBJ whole genome shotgun (WGS) entry which is preliminary data.</text>
</comment>
<keyword evidence="4" id="KW-0479">Metal-binding</keyword>
<reference evidence="11 12" key="1">
    <citation type="submission" date="2019-07" db="EMBL/GenBank/DDBJ databases">
        <title>SAR11 Genome Evolution.</title>
        <authorList>
            <person name="Giovannoni S."/>
        </authorList>
    </citation>
    <scope>NUCLEOTIDE SEQUENCE [LARGE SCALE GENOMIC DNA]</scope>
    <source>
        <strain evidence="11 12">HTCC9565</strain>
    </source>
</reference>
<accession>A0ABX1T260</accession>
<comment type="similarity">
    <text evidence="2 10">Belongs to the purine nucleoside phosphorylase YfiH/LACC1 family.</text>
</comment>
<dbReference type="EMBL" id="LANA01000001">
    <property type="protein sequence ID" value="NMN67549.1"/>
    <property type="molecule type" value="Genomic_DNA"/>
</dbReference>